<dbReference type="Proteomes" id="UP000688137">
    <property type="component" value="Unassembled WGS sequence"/>
</dbReference>
<reference evidence="1" key="1">
    <citation type="submission" date="2021-01" db="EMBL/GenBank/DDBJ databases">
        <authorList>
            <consortium name="Genoscope - CEA"/>
            <person name="William W."/>
        </authorList>
    </citation>
    <scope>NUCLEOTIDE SEQUENCE</scope>
</reference>
<dbReference type="AlphaFoldDB" id="A0A8S1JVQ7"/>
<name>A0A8S1JVQ7_PARPR</name>
<evidence type="ECO:0000313" key="2">
    <source>
        <dbReference type="Proteomes" id="UP000688137"/>
    </source>
</evidence>
<organism evidence="1 2">
    <name type="scientific">Paramecium primaurelia</name>
    <dbReference type="NCBI Taxonomy" id="5886"/>
    <lineage>
        <taxon>Eukaryota</taxon>
        <taxon>Sar</taxon>
        <taxon>Alveolata</taxon>
        <taxon>Ciliophora</taxon>
        <taxon>Intramacronucleata</taxon>
        <taxon>Oligohymenophorea</taxon>
        <taxon>Peniculida</taxon>
        <taxon>Parameciidae</taxon>
        <taxon>Paramecium</taxon>
    </lineage>
</organism>
<protein>
    <submittedName>
        <fullName evidence="1">Uncharacterized protein</fullName>
    </submittedName>
</protein>
<dbReference type="EMBL" id="CAJJDM010000008">
    <property type="protein sequence ID" value="CAD8046954.1"/>
    <property type="molecule type" value="Genomic_DNA"/>
</dbReference>
<keyword evidence="2" id="KW-1185">Reference proteome</keyword>
<accession>A0A8S1JVQ7</accession>
<sequence length="34" mass="4280">MKRMNNFKQFDSVKQLFNMIFQQNQRLLSQLKQF</sequence>
<comment type="caution">
    <text evidence="1">The sequence shown here is derived from an EMBL/GenBank/DDBJ whole genome shotgun (WGS) entry which is preliminary data.</text>
</comment>
<proteinExistence type="predicted"/>
<evidence type="ECO:0000313" key="1">
    <source>
        <dbReference type="EMBL" id="CAD8046954.1"/>
    </source>
</evidence>
<gene>
    <name evidence="1" type="ORF">PPRIM_AZ9-3.1.T0110185</name>
</gene>